<dbReference type="EMBL" id="CP080647">
    <property type="protein sequence ID" value="QYX79970.1"/>
    <property type="molecule type" value="Genomic_DNA"/>
</dbReference>
<dbReference type="InterPro" id="IPR004919">
    <property type="entry name" value="GmrSD_N"/>
</dbReference>
<protein>
    <submittedName>
        <fullName evidence="2">DUF262 domain-containing protein</fullName>
    </submittedName>
</protein>
<name>A0ABX8XVY5_9ACTN</name>
<evidence type="ECO:0000313" key="2">
    <source>
        <dbReference type="EMBL" id="QYX79970.1"/>
    </source>
</evidence>
<sequence length="583" mass="65891">MTSAYESDPIFETVPRQLSNLVTRIRGREIALPDFQRDFVWDATKTEELIRSIISKFPVGTLLFWKQGAEPLFASREFEGAPELGDKSPAELVLDGQQRLTALYQALTGTGDERFYLKVDEFVSVERDDVLEFHEVNFDKAIVSVPVATTKAQEKKNSSLIGVSHFPIAEVVTFDDWLDEYVDELSSRDNQISTKAVKSLYRRMRDKYIVPLRSYGLPVLTLPETTPIEAVCTIFETLNRTGKPLGPFELLTARYYPQNVNLREYWDEARDNYKALVDFSIDPYNILQAVCLRAHKSAQRSDVLKKLTAENIKEHWTPIVKGIAGVLDMLQSDCGVVSPKWLPYGMLLIPMAATWPEIQDLKPLDRAKAFERLQRFFWCSVFTTNYDQGANSQVGADYALLKKWAVTGEGPAPEAVHELPLNASTIRSASIRRKALYAGLMCLLVKSRAEDFHTGQALTVHRVNETGVQIDSHHIFPKAWLKKKETKESSELLLNRSLIDAETNRIIRDRAPSEYLQDMAKSYGEDKLRSVLSSHAISSGPGTGISRDDYGAFLNERLATVLELLERATGRTLLEEEVTEEDS</sequence>
<accession>A0ABX8XVY5</accession>
<organism evidence="2 3">
    <name type="scientific">Streptomyces akebiae</name>
    <dbReference type="NCBI Taxonomy" id="2865673"/>
    <lineage>
        <taxon>Bacteria</taxon>
        <taxon>Bacillati</taxon>
        <taxon>Actinomycetota</taxon>
        <taxon>Actinomycetes</taxon>
        <taxon>Kitasatosporales</taxon>
        <taxon>Streptomycetaceae</taxon>
        <taxon>Streptomyces</taxon>
    </lineage>
</organism>
<evidence type="ECO:0000259" key="1">
    <source>
        <dbReference type="Pfam" id="PF03235"/>
    </source>
</evidence>
<dbReference type="PANTHER" id="PTHR37292:SF2">
    <property type="entry name" value="DUF262 DOMAIN-CONTAINING PROTEIN"/>
    <property type="match status" value="1"/>
</dbReference>
<dbReference type="RefSeq" id="WP_220648720.1">
    <property type="nucleotide sequence ID" value="NZ_CP080647.1"/>
</dbReference>
<feature type="domain" description="GmrSD restriction endonucleases N-terminal" evidence="1">
    <location>
        <begin position="20"/>
        <end position="255"/>
    </location>
</feature>
<evidence type="ECO:0000313" key="3">
    <source>
        <dbReference type="Proteomes" id="UP000827138"/>
    </source>
</evidence>
<proteinExistence type="predicted"/>
<gene>
    <name evidence="2" type="ORF">K1J60_28675</name>
</gene>
<reference evidence="2 3" key="1">
    <citation type="submission" date="2021-08" db="EMBL/GenBank/DDBJ databases">
        <authorList>
            <person name="Ping M."/>
        </authorList>
    </citation>
    <scope>NUCLEOTIDE SEQUENCE [LARGE SCALE GENOMIC DNA]</scope>
    <source>
        <strain evidence="2 3">MG28</strain>
    </source>
</reference>
<dbReference type="PANTHER" id="PTHR37292">
    <property type="entry name" value="VNG6097C"/>
    <property type="match status" value="1"/>
</dbReference>
<dbReference type="Pfam" id="PF03235">
    <property type="entry name" value="GmrSD_N"/>
    <property type="match status" value="1"/>
</dbReference>
<keyword evidence="3" id="KW-1185">Reference proteome</keyword>
<dbReference type="Proteomes" id="UP000827138">
    <property type="component" value="Chromosome"/>
</dbReference>